<dbReference type="Pfam" id="PF01551">
    <property type="entry name" value="Peptidase_M23"/>
    <property type="match status" value="1"/>
</dbReference>
<comment type="caution">
    <text evidence="4">The sequence shown here is derived from an EMBL/GenBank/DDBJ whole genome shotgun (WGS) entry which is preliminary data.</text>
</comment>
<dbReference type="Gene3D" id="2.70.70.10">
    <property type="entry name" value="Glucose Permease (Domain IIA)"/>
    <property type="match status" value="1"/>
</dbReference>
<proteinExistence type="predicted"/>
<accession>A0AAE4G227</accession>
<evidence type="ECO:0000313" key="5">
    <source>
        <dbReference type="Proteomes" id="UP001180729"/>
    </source>
</evidence>
<dbReference type="PANTHER" id="PTHR21666:SF289">
    <property type="entry name" value="L-ALA--D-GLU ENDOPEPTIDASE"/>
    <property type="match status" value="1"/>
</dbReference>
<dbReference type="EMBL" id="JAMZMH010000004">
    <property type="protein sequence ID" value="MDT0248381.1"/>
    <property type="molecule type" value="Genomic_DNA"/>
</dbReference>
<sequence>MSTLPGPATSTAVTTVPPPRVQDPLLPDLTESAPGPAGAAHWLSSSASLVTSLSPSSPLINGTGTAGPALTDQSAGPRRPRGHYQWPTGAPATVVEDFDPPAVVWGRGHRGVDLAAAEGTQIRSAAAGTVAFAGMVAGRPVVSIDHADGIRTTYEPVEPAVSAGDAVAAGQVIGTLLPGHRSDGVCALHWGARTGPKTYINPLRLLQPAVIRLKPLQ</sequence>
<dbReference type="RefSeq" id="WP_255304782.1">
    <property type="nucleotide sequence ID" value="NZ_CP194891.1"/>
</dbReference>
<protein>
    <submittedName>
        <fullName evidence="4">M23 family metallopeptidase</fullName>
        <ecNumber evidence="4">3.4.-.-</ecNumber>
    </submittedName>
</protein>
<dbReference type="InterPro" id="IPR016047">
    <property type="entry name" value="M23ase_b-sheet_dom"/>
</dbReference>
<feature type="region of interest" description="Disordered" evidence="2">
    <location>
        <begin position="1"/>
        <end position="40"/>
    </location>
</feature>
<feature type="region of interest" description="Disordered" evidence="2">
    <location>
        <begin position="59"/>
        <end position="83"/>
    </location>
</feature>
<dbReference type="InterPro" id="IPR011055">
    <property type="entry name" value="Dup_hybrid_motif"/>
</dbReference>
<keyword evidence="1" id="KW-0732">Signal</keyword>
<feature type="domain" description="M23ase beta-sheet core" evidence="3">
    <location>
        <begin position="108"/>
        <end position="201"/>
    </location>
</feature>
<dbReference type="InterPro" id="IPR050570">
    <property type="entry name" value="Cell_wall_metabolism_enzyme"/>
</dbReference>
<name>A0AAE4G227_9ACTO</name>
<organism evidence="4 5">
    <name type="scientific">Actinomyces oris</name>
    <dbReference type="NCBI Taxonomy" id="544580"/>
    <lineage>
        <taxon>Bacteria</taxon>
        <taxon>Bacillati</taxon>
        <taxon>Actinomycetota</taxon>
        <taxon>Actinomycetes</taxon>
        <taxon>Actinomycetales</taxon>
        <taxon>Actinomycetaceae</taxon>
        <taxon>Actinomyces</taxon>
    </lineage>
</organism>
<evidence type="ECO:0000259" key="3">
    <source>
        <dbReference type="Pfam" id="PF01551"/>
    </source>
</evidence>
<evidence type="ECO:0000313" key="4">
    <source>
        <dbReference type="EMBL" id="MDT0248381.1"/>
    </source>
</evidence>
<keyword evidence="4" id="KW-0378">Hydrolase</keyword>
<reference evidence="4" key="1">
    <citation type="submission" date="2022-06" db="EMBL/GenBank/DDBJ databases">
        <title>Draft Genome Sequences of Three Actinomyces oris Strains, Isolated from Healthy Human Feces.</title>
        <authorList>
            <person name="Ye Y."/>
            <person name="Liu C."/>
            <person name="Zhao J."/>
            <person name="Xu J."/>
            <person name="Huang H."/>
            <person name="Wang B."/>
            <person name="Wei J."/>
            <person name="Jing X."/>
        </authorList>
    </citation>
    <scope>NUCLEOTIDE SEQUENCE</scope>
    <source>
        <strain evidence="4">CNGBCC1803368</strain>
    </source>
</reference>
<gene>
    <name evidence="4" type="ORF">RMW62_04715</name>
</gene>
<dbReference type="GO" id="GO:0004222">
    <property type="term" value="F:metalloendopeptidase activity"/>
    <property type="evidence" value="ECO:0007669"/>
    <property type="project" value="TreeGrafter"/>
</dbReference>
<dbReference type="EC" id="3.4.-.-" evidence="4"/>
<evidence type="ECO:0000256" key="1">
    <source>
        <dbReference type="ARBA" id="ARBA00022729"/>
    </source>
</evidence>
<evidence type="ECO:0000256" key="2">
    <source>
        <dbReference type="SAM" id="MobiDB-lite"/>
    </source>
</evidence>
<dbReference type="CDD" id="cd12797">
    <property type="entry name" value="M23_peptidase"/>
    <property type="match status" value="1"/>
</dbReference>
<dbReference type="SUPFAM" id="SSF51261">
    <property type="entry name" value="Duplicated hybrid motif"/>
    <property type="match status" value="1"/>
</dbReference>
<dbReference type="Proteomes" id="UP001180729">
    <property type="component" value="Unassembled WGS sequence"/>
</dbReference>
<dbReference type="AlphaFoldDB" id="A0AAE4G227"/>
<dbReference type="PANTHER" id="PTHR21666">
    <property type="entry name" value="PEPTIDASE-RELATED"/>
    <property type="match status" value="1"/>
</dbReference>